<evidence type="ECO:0000259" key="1">
    <source>
        <dbReference type="Pfam" id="PF05899"/>
    </source>
</evidence>
<evidence type="ECO:0000313" key="3">
    <source>
        <dbReference type="Proteomes" id="UP000190064"/>
    </source>
</evidence>
<gene>
    <name evidence="2" type="ORF">BTA35_0207645</name>
</gene>
<dbReference type="AlphaFoldDB" id="A0A1T1HDH9"/>
<proteinExistence type="predicted"/>
<feature type="domain" description="(S)-ureidoglycine aminohydrolase cupin" evidence="1">
    <location>
        <begin position="46"/>
        <end position="116"/>
    </location>
</feature>
<dbReference type="STRING" id="966.BTA35_0207645"/>
<protein>
    <submittedName>
        <fullName evidence="2">Transcriptional regulator</fullName>
    </submittedName>
</protein>
<dbReference type="CDD" id="cd02227">
    <property type="entry name" value="cupin_TM1112-like"/>
    <property type="match status" value="1"/>
</dbReference>
<dbReference type="InterPro" id="IPR008579">
    <property type="entry name" value="UGlyAH_Cupin_dom"/>
</dbReference>
<dbReference type="Pfam" id="PF05899">
    <property type="entry name" value="Cupin_3"/>
    <property type="match status" value="1"/>
</dbReference>
<dbReference type="InterPro" id="IPR014710">
    <property type="entry name" value="RmlC-like_jellyroll"/>
</dbReference>
<dbReference type="PANTHER" id="PTHR40943:SF1">
    <property type="entry name" value="CYTOPLASMIC PROTEIN"/>
    <property type="match status" value="1"/>
</dbReference>
<dbReference type="Proteomes" id="UP000190064">
    <property type="component" value="Unassembled WGS sequence"/>
</dbReference>
<dbReference type="InterPro" id="IPR011051">
    <property type="entry name" value="RmlC_Cupin_sf"/>
</dbReference>
<name>A0A1T1HDH9_OCELI</name>
<sequence length="124" mass="13914">MTQVKKLQRIRSEYKAADGADEPISLDRVISGKPMESVENLFTNSKENFFCGVWSSTEGKWNLNYTEDEFCYLISGRAILTDAEGHQEILSAGDAFVIPAGYKGSWETIGHAKKFYAIYEESEG</sequence>
<keyword evidence="3" id="KW-1185">Reference proteome</keyword>
<dbReference type="PANTHER" id="PTHR40943">
    <property type="entry name" value="CYTOPLASMIC PROTEIN-RELATED"/>
    <property type="match status" value="1"/>
</dbReference>
<evidence type="ECO:0000313" key="2">
    <source>
        <dbReference type="EMBL" id="OOV87862.1"/>
    </source>
</evidence>
<dbReference type="Gene3D" id="2.60.120.10">
    <property type="entry name" value="Jelly Rolls"/>
    <property type="match status" value="1"/>
</dbReference>
<dbReference type="EMBL" id="MTSD02000002">
    <property type="protein sequence ID" value="OOV87862.1"/>
    <property type="molecule type" value="Genomic_DNA"/>
</dbReference>
<dbReference type="RefSeq" id="WP_078319212.1">
    <property type="nucleotide sequence ID" value="NZ_FXTS01000002.1"/>
</dbReference>
<reference evidence="2" key="1">
    <citation type="submission" date="2017-02" db="EMBL/GenBank/DDBJ databases">
        <title>Draft Genome Sequence of the Salt Water Bacterium Oceanospirillum linum ATCC 11336.</title>
        <authorList>
            <person name="Trachtenberg A.M."/>
            <person name="Carney J.G."/>
            <person name="Linnane J.D."/>
            <person name="Rheaume B.A."/>
            <person name="Pitts N.L."/>
            <person name="Mykles D.L."/>
            <person name="Maclea K.S."/>
        </authorList>
    </citation>
    <scope>NUCLEOTIDE SEQUENCE [LARGE SCALE GENOMIC DNA]</scope>
    <source>
        <strain evidence="2">ATCC 11336</strain>
    </source>
</reference>
<comment type="caution">
    <text evidence="2">The sequence shown here is derived from an EMBL/GenBank/DDBJ whole genome shotgun (WGS) entry which is preliminary data.</text>
</comment>
<accession>A0A1T1HDH9</accession>
<organism evidence="2 3">
    <name type="scientific">Oceanospirillum linum</name>
    <dbReference type="NCBI Taxonomy" id="966"/>
    <lineage>
        <taxon>Bacteria</taxon>
        <taxon>Pseudomonadati</taxon>
        <taxon>Pseudomonadota</taxon>
        <taxon>Gammaproteobacteria</taxon>
        <taxon>Oceanospirillales</taxon>
        <taxon>Oceanospirillaceae</taxon>
        <taxon>Oceanospirillum</taxon>
    </lineage>
</organism>
<dbReference type="SUPFAM" id="SSF51182">
    <property type="entry name" value="RmlC-like cupins"/>
    <property type="match status" value="1"/>
</dbReference>